<keyword evidence="4" id="KW-0029">Amino-acid transport</keyword>
<proteinExistence type="inferred from homology"/>
<gene>
    <name evidence="7" type="ORF">M8A51_24375</name>
</gene>
<dbReference type="PRINTS" id="PR00337">
    <property type="entry name" value="LEUILEVALBP"/>
</dbReference>
<keyword evidence="8" id="KW-1185">Reference proteome</keyword>
<reference evidence="7" key="1">
    <citation type="submission" date="2022-05" db="EMBL/GenBank/DDBJ databases">
        <title>Schlegelella sp. nov., isolated from mangrove soil.</title>
        <authorList>
            <person name="Liu Y."/>
            <person name="Ge X."/>
            <person name="Liu W."/>
        </authorList>
    </citation>
    <scope>NUCLEOTIDE SEQUENCE</scope>
    <source>
        <strain evidence="7">S2-27</strain>
    </source>
</reference>
<dbReference type="Pfam" id="PF13458">
    <property type="entry name" value="Peripla_BP_6"/>
    <property type="match status" value="1"/>
</dbReference>
<sequence length="398" mass="43324">MQYRRALVALSFAFAALPVVAQSAKPVRIGFICPLSGGSADFGNSARLGAELATKEINEVGGYLGRPIELVQRDDKAVPDEGRKVAEDLVLNEKVDFTIAFCNTGVALKALSVFQDHKHLLVVPVATGSAVTAQYPAAQSYVFRMSARDTLQADFLVDDIVKRGYTRVAVFADNTGYGEGGLKDVERFLAEHKLKPVHVARFDLGVKDLTQAMQAAKAAGAQAVIGYTVGPELAVMARARAATQFGAAFYGPWPLSFRTVPDTGGAGAEGAMMVQTIIPDISNERRMSFIARLKRHAGNQPLGSLMAAAQTYDAVHLMLRVMFQTNGETSGDALKQALENLERPYAGVVTTHEKPFSASDHDAFSRNMIWLGVWRRGEIQFHYPDDAKRSSFIRRKEL</sequence>
<protein>
    <submittedName>
        <fullName evidence="7">ABC transporter substrate-binding protein</fullName>
    </submittedName>
</protein>
<evidence type="ECO:0000256" key="5">
    <source>
        <dbReference type="SAM" id="SignalP"/>
    </source>
</evidence>
<organism evidence="7 8">
    <name type="scientific">Caldimonas mangrovi</name>
    <dbReference type="NCBI Taxonomy" id="2944811"/>
    <lineage>
        <taxon>Bacteria</taxon>
        <taxon>Pseudomonadati</taxon>
        <taxon>Pseudomonadota</taxon>
        <taxon>Betaproteobacteria</taxon>
        <taxon>Burkholderiales</taxon>
        <taxon>Sphaerotilaceae</taxon>
        <taxon>Caldimonas</taxon>
    </lineage>
</organism>
<evidence type="ECO:0000313" key="7">
    <source>
        <dbReference type="EMBL" id="MCM5682680.1"/>
    </source>
</evidence>
<evidence type="ECO:0000313" key="8">
    <source>
        <dbReference type="Proteomes" id="UP001165541"/>
    </source>
</evidence>
<evidence type="ECO:0000256" key="1">
    <source>
        <dbReference type="ARBA" id="ARBA00010062"/>
    </source>
</evidence>
<evidence type="ECO:0000256" key="4">
    <source>
        <dbReference type="ARBA" id="ARBA00022970"/>
    </source>
</evidence>
<dbReference type="EMBL" id="JAMKFE010000022">
    <property type="protein sequence ID" value="MCM5682680.1"/>
    <property type="molecule type" value="Genomic_DNA"/>
</dbReference>
<dbReference type="InterPro" id="IPR028082">
    <property type="entry name" value="Peripla_BP_I"/>
</dbReference>
<evidence type="ECO:0000259" key="6">
    <source>
        <dbReference type="Pfam" id="PF13458"/>
    </source>
</evidence>
<feature type="signal peptide" evidence="5">
    <location>
        <begin position="1"/>
        <end position="21"/>
    </location>
</feature>
<dbReference type="RefSeq" id="WP_251781226.1">
    <property type="nucleotide sequence ID" value="NZ_JAMKFE010000022.1"/>
</dbReference>
<dbReference type="InterPro" id="IPR000709">
    <property type="entry name" value="Leu_Ile_Val-bd"/>
</dbReference>
<keyword evidence="3 5" id="KW-0732">Signal</keyword>
<dbReference type="Proteomes" id="UP001165541">
    <property type="component" value="Unassembled WGS sequence"/>
</dbReference>
<dbReference type="PANTHER" id="PTHR30483">
    <property type="entry name" value="LEUCINE-SPECIFIC-BINDING PROTEIN"/>
    <property type="match status" value="1"/>
</dbReference>
<comment type="caution">
    <text evidence="7">The sequence shown here is derived from an EMBL/GenBank/DDBJ whole genome shotgun (WGS) entry which is preliminary data.</text>
</comment>
<dbReference type="SUPFAM" id="SSF53822">
    <property type="entry name" value="Periplasmic binding protein-like I"/>
    <property type="match status" value="1"/>
</dbReference>
<keyword evidence="2" id="KW-0813">Transport</keyword>
<accession>A0ABT0YVB1</accession>
<evidence type="ECO:0000256" key="3">
    <source>
        <dbReference type="ARBA" id="ARBA00022729"/>
    </source>
</evidence>
<comment type="similarity">
    <text evidence="1">Belongs to the leucine-binding protein family.</text>
</comment>
<feature type="chain" id="PRO_5046780862" evidence="5">
    <location>
        <begin position="22"/>
        <end position="398"/>
    </location>
</feature>
<dbReference type="InterPro" id="IPR028081">
    <property type="entry name" value="Leu-bd"/>
</dbReference>
<feature type="domain" description="Leucine-binding protein" evidence="6">
    <location>
        <begin position="26"/>
        <end position="362"/>
    </location>
</feature>
<evidence type="ECO:0000256" key="2">
    <source>
        <dbReference type="ARBA" id="ARBA00022448"/>
    </source>
</evidence>
<dbReference type="CDD" id="cd06335">
    <property type="entry name" value="PBP1_ABC_ligand_binding-like"/>
    <property type="match status" value="1"/>
</dbReference>
<dbReference type="Gene3D" id="3.40.50.2300">
    <property type="match status" value="2"/>
</dbReference>
<dbReference type="InterPro" id="IPR051010">
    <property type="entry name" value="BCAA_transport"/>
</dbReference>
<name>A0ABT0YVB1_9BURK</name>
<dbReference type="PANTHER" id="PTHR30483:SF6">
    <property type="entry name" value="PERIPLASMIC BINDING PROTEIN OF ABC TRANSPORTER FOR NATURAL AMINO ACIDS"/>
    <property type="match status" value="1"/>
</dbReference>